<keyword evidence="3" id="KW-1185">Reference proteome</keyword>
<organism evidence="3 4">
    <name type="scientific">Strongyloides papillosus</name>
    <name type="common">Intestinal threadworm</name>
    <dbReference type="NCBI Taxonomy" id="174720"/>
    <lineage>
        <taxon>Eukaryota</taxon>
        <taxon>Metazoa</taxon>
        <taxon>Ecdysozoa</taxon>
        <taxon>Nematoda</taxon>
        <taxon>Chromadorea</taxon>
        <taxon>Rhabditida</taxon>
        <taxon>Tylenchina</taxon>
        <taxon>Panagrolaimomorpha</taxon>
        <taxon>Strongyloidoidea</taxon>
        <taxon>Strongyloididae</taxon>
        <taxon>Strongyloides</taxon>
    </lineage>
</organism>
<evidence type="ECO:0000256" key="2">
    <source>
        <dbReference type="SAM" id="SignalP"/>
    </source>
</evidence>
<dbReference type="Proteomes" id="UP000046392">
    <property type="component" value="Unplaced"/>
</dbReference>
<accession>A0A0N5BIS6</accession>
<dbReference type="InterPro" id="IPR004296">
    <property type="entry name" value="DUF236"/>
</dbReference>
<name>A0A0N5BIS6_STREA</name>
<reference evidence="4" key="1">
    <citation type="submission" date="2017-02" db="UniProtKB">
        <authorList>
            <consortium name="WormBaseParasite"/>
        </authorList>
    </citation>
    <scope>IDENTIFICATION</scope>
</reference>
<feature type="region of interest" description="Disordered" evidence="1">
    <location>
        <begin position="113"/>
        <end position="158"/>
    </location>
</feature>
<feature type="compositionally biased region" description="Basic and acidic residues" evidence="1">
    <location>
        <begin position="44"/>
        <end position="68"/>
    </location>
</feature>
<feature type="compositionally biased region" description="Basic and acidic residues" evidence="1">
    <location>
        <begin position="113"/>
        <end position="135"/>
    </location>
</feature>
<feature type="chain" id="PRO_5005894318" evidence="2">
    <location>
        <begin position="23"/>
        <end position="176"/>
    </location>
</feature>
<dbReference type="Pfam" id="PF03057">
    <property type="entry name" value="DUF236"/>
    <property type="match status" value="2"/>
</dbReference>
<feature type="region of interest" description="Disordered" evidence="1">
    <location>
        <begin position="44"/>
        <end position="97"/>
    </location>
</feature>
<keyword evidence="2" id="KW-0732">Signal</keyword>
<feature type="compositionally biased region" description="Polar residues" evidence="1">
    <location>
        <begin position="69"/>
        <end position="80"/>
    </location>
</feature>
<protein>
    <submittedName>
        <fullName evidence="4">Lipoprotein</fullName>
    </submittedName>
</protein>
<proteinExistence type="predicted"/>
<evidence type="ECO:0000313" key="3">
    <source>
        <dbReference type="Proteomes" id="UP000046392"/>
    </source>
</evidence>
<sequence length="176" mass="19526">MFYELLTSFCTVASIVLSIAKCSKENQTGTNGKTAATISKLKDDTPSVKKTNENKKTSDEKAIAEKESNNNQKVNASSTDNFKRPEDQNKFAKRKDPNYMTLNLVLDDCFEKTGEKLSPPKDTKKSENSSKEAPKKTPAAEIPLPQKPKNCGIAGSADPQYQTLNFFSDECFNEKK</sequence>
<evidence type="ECO:0000256" key="1">
    <source>
        <dbReference type="SAM" id="MobiDB-lite"/>
    </source>
</evidence>
<evidence type="ECO:0000313" key="4">
    <source>
        <dbReference type="WBParaSite" id="SPAL_0000585600.1"/>
    </source>
</evidence>
<dbReference type="WBParaSite" id="SPAL_0000585600.1">
    <property type="protein sequence ID" value="SPAL_0000585600.1"/>
    <property type="gene ID" value="SPAL_0000585600"/>
</dbReference>
<dbReference type="AlphaFoldDB" id="A0A0N5BIS6"/>
<feature type="compositionally biased region" description="Basic and acidic residues" evidence="1">
    <location>
        <begin position="81"/>
        <end position="97"/>
    </location>
</feature>
<feature type="signal peptide" evidence="2">
    <location>
        <begin position="1"/>
        <end position="22"/>
    </location>
</feature>